<reference evidence="3" key="3">
    <citation type="submission" date="2015-04" db="UniProtKB">
        <authorList>
            <consortium name="EnsemblPlants"/>
        </authorList>
    </citation>
    <scope>IDENTIFICATION</scope>
    <source>
        <strain evidence="3">cv. Jemalong A17</strain>
    </source>
</reference>
<dbReference type="HOGENOM" id="CLU_2389579_0_0_1"/>
<dbReference type="EnsemblPlants" id="KEH19437">
    <property type="protein sequence ID" value="KEH19437"/>
    <property type="gene ID" value="MTR_8g059200"/>
</dbReference>
<dbReference type="EMBL" id="CM001224">
    <property type="protein sequence ID" value="KEH19439.1"/>
    <property type="molecule type" value="Genomic_DNA"/>
</dbReference>
<name>A0A072TPM5_MEDTR</name>
<proteinExistence type="predicted"/>
<reference evidence="2 4" key="2">
    <citation type="journal article" date="2014" name="BMC Genomics">
        <title>An improved genome release (version Mt4.0) for the model legume Medicago truncatula.</title>
        <authorList>
            <person name="Tang H."/>
            <person name="Krishnakumar V."/>
            <person name="Bidwell S."/>
            <person name="Rosen B."/>
            <person name="Chan A."/>
            <person name="Zhou S."/>
            <person name="Gentzbittel L."/>
            <person name="Childs K.L."/>
            <person name="Yandell M."/>
            <person name="Gundlach H."/>
            <person name="Mayer K.F."/>
            <person name="Schwartz D.C."/>
            <person name="Town C.D."/>
        </authorList>
    </citation>
    <scope>GENOME REANNOTATION</scope>
    <source>
        <strain evidence="2">A17</strain>
        <strain evidence="3 4">cv. Jemalong A17</strain>
    </source>
</reference>
<reference evidence="2 4" key="1">
    <citation type="journal article" date="2011" name="Nature">
        <title>The Medicago genome provides insight into the evolution of rhizobial symbioses.</title>
        <authorList>
            <person name="Young N.D."/>
            <person name="Debelle F."/>
            <person name="Oldroyd G.E."/>
            <person name="Geurts R."/>
            <person name="Cannon S.B."/>
            <person name="Udvardi M.K."/>
            <person name="Benedito V.A."/>
            <person name="Mayer K.F."/>
            <person name="Gouzy J."/>
            <person name="Schoof H."/>
            <person name="Van de Peer Y."/>
            <person name="Proost S."/>
            <person name="Cook D.R."/>
            <person name="Meyers B.C."/>
            <person name="Spannagl M."/>
            <person name="Cheung F."/>
            <person name="De Mita S."/>
            <person name="Krishnakumar V."/>
            <person name="Gundlach H."/>
            <person name="Zhou S."/>
            <person name="Mudge J."/>
            <person name="Bharti A.K."/>
            <person name="Murray J.D."/>
            <person name="Naoumkina M.A."/>
            <person name="Rosen B."/>
            <person name="Silverstein K.A."/>
            <person name="Tang H."/>
            <person name="Rombauts S."/>
            <person name="Zhao P.X."/>
            <person name="Zhou P."/>
            <person name="Barbe V."/>
            <person name="Bardou P."/>
            <person name="Bechner M."/>
            <person name="Bellec A."/>
            <person name="Berger A."/>
            <person name="Berges H."/>
            <person name="Bidwell S."/>
            <person name="Bisseling T."/>
            <person name="Choisne N."/>
            <person name="Couloux A."/>
            <person name="Denny R."/>
            <person name="Deshpande S."/>
            <person name="Dai X."/>
            <person name="Doyle J.J."/>
            <person name="Dudez A.M."/>
            <person name="Farmer A.D."/>
            <person name="Fouteau S."/>
            <person name="Franken C."/>
            <person name="Gibelin C."/>
            <person name="Gish J."/>
            <person name="Goldstein S."/>
            <person name="Gonzalez A.J."/>
            <person name="Green P.J."/>
            <person name="Hallab A."/>
            <person name="Hartog M."/>
            <person name="Hua A."/>
            <person name="Humphray S.J."/>
            <person name="Jeong D.H."/>
            <person name="Jing Y."/>
            <person name="Jocker A."/>
            <person name="Kenton S.M."/>
            <person name="Kim D.J."/>
            <person name="Klee K."/>
            <person name="Lai H."/>
            <person name="Lang C."/>
            <person name="Lin S."/>
            <person name="Macmil S.L."/>
            <person name="Magdelenat G."/>
            <person name="Matthews L."/>
            <person name="McCorrison J."/>
            <person name="Monaghan E.L."/>
            <person name="Mun J.H."/>
            <person name="Najar F.Z."/>
            <person name="Nicholson C."/>
            <person name="Noirot C."/>
            <person name="O'Bleness M."/>
            <person name="Paule C.R."/>
            <person name="Poulain J."/>
            <person name="Prion F."/>
            <person name="Qin B."/>
            <person name="Qu C."/>
            <person name="Retzel E.F."/>
            <person name="Riddle C."/>
            <person name="Sallet E."/>
            <person name="Samain S."/>
            <person name="Samson N."/>
            <person name="Sanders I."/>
            <person name="Saurat O."/>
            <person name="Scarpelli C."/>
            <person name="Schiex T."/>
            <person name="Segurens B."/>
            <person name="Severin A.J."/>
            <person name="Sherrier D.J."/>
            <person name="Shi R."/>
            <person name="Sims S."/>
            <person name="Singer S.R."/>
            <person name="Sinharoy S."/>
            <person name="Sterck L."/>
            <person name="Viollet A."/>
            <person name="Wang B.B."/>
            <person name="Wang K."/>
            <person name="Wang M."/>
            <person name="Wang X."/>
            <person name="Warfsmann J."/>
            <person name="Weissenbach J."/>
            <person name="White D.D."/>
            <person name="White J.D."/>
            <person name="Wiley G.B."/>
            <person name="Wincker P."/>
            <person name="Xing Y."/>
            <person name="Yang L."/>
            <person name="Yao Z."/>
            <person name="Ying F."/>
            <person name="Zhai J."/>
            <person name="Zhou L."/>
            <person name="Zuber A."/>
            <person name="Denarie J."/>
            <person name="Dixon R.A."/>
            <person name="May G.D."/>
            <person name="Schwartz D.C."/>
            <person name="Rogers J."/>
            <person name="Quetier F."/>
            <person name="Town C.D."/>
            <person name="Roe B.A."/>
        </authorList>
    </citation>
    <scope>NUCLEOTIDE SEQUENCE [LARGE SCALE GENOMIC DNA]</scope>
    <source>
        <strain evidence="2">A17</strain>
        <strain evidence="3 4">cv. Jemalong A17</strain>
    </source>
</reference>
<protein>
    <submittedName>
        <fullName evidence="2 3">Uncharacterized protein</fullName>
    </submittedName>
</protein>
<evidence type="ECO:0000313" key="1">
    <source>
        <dbReference type="EMBL" id="KEH19437.1"/>
    </source>
</evidence>
<dbReference type="EMBL" id="CM001224">
    <property type="protein sequence ID" value="KEH19437.1"/>
    <property type="molecule type" value="Genomic_DNA"/>
</dbReference>
<organism evidence="2 4">
    <name type="scientific">Medicago truncatula</name>
    <name type="common">Barrel medic</name>
    <name type="synonym">Medicago tribuloides</name>
    <dbReference type="NCBI Taxonomy" id="3880"/>
    <lineage>
        <taxon>Eukaryota</taxon>
        <taxon>Viridiplantae</taxon>
        <taxon>Streptophyta</taxon>
        <taxon>Embryophyta</taxon>
        <taxon>Tracheophyta</taxon>
        <taxon>Spermatophyta</taxon>
        <taxon>Magnoliopsida</taxon>
        <taxon>eudicotyledons</taxon>
        <taxon>Gunneridae</taxon>
        <taxon>Pentapetalae</taxon>
        <taxon>rosids</taxon>
        <taxon>fabids</taxon>
        <taxon>Fabales</taxon>
        <taxon>Fabaceae</taxon>
        <taxon>Papilionoideae</taxon>
        <taxon>50 kb inversion clade</taxon>
        <taxon>NPAAA clade</taxon>
        <taxon>Hologalegina</taxon>
        <taxon>IRL clade</taxon>
        <taxon>Trifolieae</taxon>
        <taxon>Medicago</taxon>
    </lineage>
</organism>
<evidence type="ECO:0000313" key="4">
    <source>
        <dbReference type="Proteomes" id="UP000002051"/>
    </source>
</evidence>
<evidence type="ECO:0000313" key="3">
    <source>
        <dbReference type="EnsemblPlants" id="KEH19437"/>
    </source>
</evidence>
<accession>A0A072TPM5</accession>
<evidence type="ECO:0000313" key="2">
    <source>
        <dbReference type="EMBL" id="KEH19439.1"/>
    </source>
</evidence>
<keyword evidence="4" id="KW-1185">Reference proteome</keyword>
<dbReference type="AlphaFoldDB" id="A0A072TPM5"/>
<sequence length="94" mass="10824">MHFKFVQAWTSAELLLSGLRPPQEARPSCYILEGRRGVAPVEMCTEARYPRKANGSTSSQFSYDGYDALTYERSHREPLHFPLLQFQIQGTQSW</sequence>
<gene>
    <name evidence="1" type="ordered locus">MTR_8g059200</name>
    <name evidence="2" type="ordered locus">MTR_8g059210</name>
</gene>
<dbReference type="Proteomes" id="UP000002051">
    <property type="component" value="Chromosome 8"/>
</dbReference>
<dbReference type="EnsemblPlants" id="KEH19439">
    <property type="protein sequence ID" value="KEH19439"/>
    <property type="gene ID" value="MTR_8g059210"/>
</dbReference>